<dbReference type="SUPFAM" id="SSF49313">
    <property type="entry name" value="Cadherin-like"/>
    <property type="match status" value="1"/>
</dbReference>
<evidence type="ECO:0000313" key="3">
    <source>
        <dbReference type="EMBL" id="CAL1541923.1"/>
    </source>
</evidence>
<dbReference type="PROSITE" id="PS50268">
    <property type="entry name" value="CADHERIN_2"/>
    <property type="match status" value="1"/>
</dbReference>
<proteinExistence type="predicted"/>
<protein>
    <recommendedName>
        <fullName evidence="2">Cadherin domain-containing protein</fullName>
    </recommendedName>
</protein>
<evidence type="ECO:0000256" key="1">
    <source>
        <dbReference type="PROSITE-ProRule" id="PRU00043"/>
    </source>
</evidence>
<gene>
    <name evidence="3" type="ORF">GSLYS_00015529001</name>
</gene>
<dbReference type="Proteomes" id="UP001497497">
    <property type="component" value="Unassembled WGS sequence"/>
</dbReference>
<comment type="caution">
    <text evidence="3">The sequence shown here is derived from an EMBL/GenBank/DDBJ whole genome shotgun (WGS) entry which is preliminary data.</text>
</comment>
<organism evidence="3 4">
    <name type="scientific">Lymnaea stagnalis</name>
    <name type="common">Great pond snail</name>
    <name type="synonym">Helix stagnalis</name>
    <dbReference type="NCBI Taxonomy" id="6523"/>
    <lineage>
        <taxon>Eukaryota</taxon>
        <taxon>Metazoa</taxon>
        <taxon>Spiralia</taxon>
        <taxon>Lophotrochozoa</taxon>
        <taxon>Mollusca</taxon>
        <taxon>Gastropoda</taxon>
        <taxon>Heterobranchia</taxon>
        <taxon>Euthyneura</taxon>
        <taxon>Panpulmonata</taxon>
        <taxon>Hygrophila</taxon>
        <taxon>Lymnaeoidea</taxon>
        <taxon>Lymnaeidae</taxon>
        <taxon>Lymnaea</taxon>
    </lineage>
</organism>
<sequence length="141" mass="16063">MVLQCIDTRTGATATHLRSVWIRHVSEFMPQFHTNLTFHVKENTNIGLQVIDLKQYIDDEDVPNIIQTTDINRCIENVYTGQKSPASDFFQVTTDCVIELRRPIDYEMGITELYLNVTVIDNGFLTATTLVKLIVDNVNDG</sequence>
<dbReference type="EMBL" id="CAXITT010000459">
    <property type="protein sequence ID" value="CAL1541923.1"/>
    <property type="molecule type" value="Genomic_DNA"/>
</dbReference>
<keyword evidence="4" id="KW-1185">Reference proteome</keyword>
<name>A0AAV2I8Z0_LYMST</name>
<evidence type="ECO:0000313" key="4">
    <source>
        <dbReference type="Proteomes" id="UP001497497"/>
    </source>
</evidence>
<feature type="domain" description="Cadherin" evidence="2">
    <location>
        <begin position="32"/>
        <end position="140"/>
    </location>
</feature>
<dbReference type="AlphaFoldDB" id="A0AAV2I8Z0"/>
<dbReference type="InterPro" id="IPR002126">
    <property type="entry name" value="Cadherin-like_dom"/>
</dbReference>
<dbReference type="GO" id="GO:0007156">
    <property type="term" value="P:homophilic cell adhesion via plasma membrane adhesion molecules"/>
    <property type="evidence" value="ECO:0007669"/>
    <property type="project" value="InterPro"/>
</dbReference>
<reference evidence="3 4" key="1">
    <citation type="submission" date="2024-04" db="EMBL/GenBank/DDBJ databases">
        <authorList>
            <consortium name="Genoscope - CEA"/>
            <person name="William W."/>
        </authorList>
    </citation>
    <scope>NUCLEOTIDE SEQUENCE [LARGE SCALE GENOMIC DNA]</scope>
</reference>
<evidence type="ECO:0000259" key="2">
    <source>
        <dbReference type="PROSITE" id="PS50268"/>
    </source>
</evidence>
<feature type="non-terminal residue" evidence="3">
    <location>
        <position position="141"/>
    </location>
</feature>
<accession>A0AAV2I8Z0</accession>
<dbReference type="GO" id="GO:0005509">
    <property type="term" value="F:calcium ion binding"/>
    <property type="evidence" value="ECO:0007669"/>
    <property type="project" value="UniProtKB-UniRule"/>
</dbReference>
<dbReference type="Gene3D" id="2.60.40.60">
    <property type="entry name" value="Cadherins"/>
    <property type="match status" value="1"/>
</dbReference>
<dbReference type="InterPro" id="IPR015919">
    <property type="entry name" value="Cadherin-like_sf"/>
</dbReference>
<dbReference type="GO" id="GO:0016020">
    <property type="term" value="C:membrane"/>
    <property type="evidence" value="ECO:0007669"/>
    <property type="project" value="InterPro"/>
</dbReference>
<keyword evidence="1" id="KW-0106">Calcium</keyword>